<dbReference type="InterPro" id="IPR000182">
    <property type="entry name" value="GNAT_dom"/>
</dbReference>
<protein>
    <submittedName>
        <fullName evidence="2">GNAT superfamily N-acetyltransferase</fullName>
    </submittedName>
</protein>
<keyword evidence="3" id="KW-1185">Reference proteome</keyword>
<accession>A0ABS4KFK2</accession>
<comment type="caution">
    <text evidence="2">The sequence shown here is derived from an EMBL/GenBank/DDBJ whole genome shotgun (WGS) entry which is preliminary data.</text>
</comment>
<evidence type="ECO:0000313" key="2">
    <source>
        <dbReference type="EMBL" id="MBP2025921.1"/>
    </source>
</evidence>
<sequence>MIYRQLNNINEFKLLKDIDRSEIVNEKYILKNNKIILVKDYYNITSWIDEEVNEYINRMNDIYNSKGLIIGVFDNEKIVGIGALDKNLCGKNKNMYKLDLLYIHHDYRSLGIGNKIIEIFKEETKKDNINALYISATPFKNTIDFYLNLGAIVTKELDSNLFDLEPEDIHLELNIK</sequence>
<name>A0ABS4KFK2_9FIRM</name>
<dbReference type="Pfam" id="PF13673">
    <property type="entry name" value="Acetyltransf_10"/>
    <property type="match status" value="1"/>
</dbReference>
<dbReference type="SUPFAM" id="SSF55729">
    <property type="entry name" value="Acyl-CoA N-acyltransferases (Nat)"/>
    <property type="match status" value="1"/>
</dbReference>
<reference evidence="2 3" key="1">
    <citation type="submission" date="2021-03" db="EMBL/GenBank/DDBJ databases">
        <title>Genomic Encyclopedia of Type Strains, Phase IV (KMG-IV): sequencing the most valuable type-strain genomes for metagenomic binning, comparative biology and taxonomic classification.</title>
        <authorList>
            <person name="Goeker M."/>
        </authorList>
    </citation>
    <scope>NUCLEOTIDE SEQUENCE [LARGE SCALE GENOMIC DNA]</scope>
    <source>
        <strain evidence="2 3">DSM 27563</strain>
    </source>
</reference>
<proteinExistence type="predicted"/>
<evidence type="ECO:0000313" key="3">
    <source>
        <dbReference type="Proteomes" id="UP001519306"/>
    </source>
</evidence>
<dbReference type="CDD" id="cd04301">
    <property type="entry name" value="NAT_SF"/>
    <property type="match status" value="1"/>
</dbReference>
<dbReference type="InterPro" id="IPR016181">
    <property type="entry name" value="Acyl_CoA_acyltransferase"/>
</dbReference>
<organism evidence="2 3">
    <name type="scientific">Peptoniphilus stercorisuis</name>
    <dbReference type="NCBI Taxonomy" id="1436965"/>
    <lineage>
        <taxon>Bacteria</taxon>
        <taxon>Bacillati</taxon>
        <taxon>Bacillota</taxon>
        <taxon>Tissierellia</taxon>
        <taxon>Tissierellales</taxon>
        <taxon>Peptoniphilaceae</taxon>
        <taxon>Peptoniphilus</taxon>
    </lineage>
</organism>
<dbReference type="Proteomes" id="UP001519306">
    <property type="component" value="Unassembled WGS sequence"/>
</dbReference>
<dbReference type="EMBL" id="JAGGLJ010000015">
    <property type="protein sequence ID" value="MBP2025921.1"/>
    <property type="molecule type" value="Genomic_DNA"/>
</dbReference>
<dbReference type="PROSITE" id="PS51186">
    <property type="entry name" value="GNAT"/>
    <property type="match status" value="1"/>
</dbReference>
<dbReference type="Gene3D" id="3.40.630.30">
    <property type="match status" value="1"/>
</dbReference>
<evidence type="ECO:0000259" key="1">
    <source>
        <dbReference type="PROSITE" id="PS51186"/>
    </source>
</evidence>
<gene>
    <name evidence="2" type="ORF">J2Z71_001472</name>
</gene>
<feature type="domain" description="N-acetyltransferase" evidence="1">
    <location>
        <begin position="1"/>
        <end position="176"/>
    </location>
</feature>
<dbReference type="RefSeq" id="WP_210061646.1">
    <property type="nucleotide sequence ID" value="NZ_JAGGLJ010000015.1"/>
</dbReference>